<feature type="transmembrane region" description="Helical" evidence="9">
    <location>
        <begin position="422"/>
        <end position="447"/>
    </location>
</feature>
<name>A0A1B9FZ83_9TREE</name>
<dbReference type="NCBIfam" id="TIGR00879">
    <property type="entry name" value="SP"/>
    <property type="match status" value="1"/>
</dbReference>
<dbReference type="PANTHER" id="PTHR48022:SF79">
    <property type="entry name" value="LACTOSE PERMEASE, PUTATIVE (AFU_ORTHOLOGUE AFUA_6G01860)-RELATED"/>
    <property type="match status" value="1"/>
</dbReference>
<dbReference type="VEuPathDB" id="FungiDB:I302_05539"/>
<comment type="subcellular location">
    <subcellularLocation>
        <location evidence="1">Membrane</location>
        <topology evidence="1">Multi-pass membrane protein</topology>
    </subcellularLocation>
</comment>
<evidence type="ECO:0000256" key="5">
    <source>
        <dbReference type="ARBA" id="ARBA00022989"/>
    </source>
</evidence>
<dbReference type="InterPro" id="IPR003663">
    <property type="entry name" value="Sugar/inositol_transpt"/>
</dbReference>
<organism evidence="11">
    <name type="scientific">Kwoniella bestiolae CBS 10118</name>
    <dbReference type="NCBI Taxonomy" id="1296100"/>
    <lineage>
        <taxon>Eukaryota</taxon>
        <taxon>Fungi</taxon>
        <taxon>Dikarya</taxon>
        <taxon>Basidiomycota</taxon>
        <taxon>Agaricomycotina</taxon>
        <taxon>Tremellomycetes</taxon>
        <taxon>Tremellales</taxon>
        <taxon>Cryptococcaceae</taxon>
        <taxon>Kwoniella</taxon>
    </lineage>
</organism>
<evidence type="ECO:0000256" key="9">
    <source>
        <dbReference type="SAM" id="Phobius"/>
    </source>
</evidence>
<protein>
    <recommendedName>
        <fullName evidence="10">Major facilitator superfamily (MFS) profile domain-containing protein</fullName>
    </recommendedName>
</protein>
<sequence>MSNPHTASRAEDIHPVDDKNILAHGHNVDEVEDNIIKPGGVGDMSPEDRATALKLALEVDPGIPVKSWRMVHFISMMIVVCACGTDAGFDGTVMGAVNSMKQWQSYFGLESASKSTGIIFGMYTIGQILAFFPTAYLPDRIGRKASMFIGNIEQSWTSQAKDFQMFIWGRLLTGLGCTFAASSAKSYMSEITPPDTRGRWMGLLNSFYYVGQLTASGIAVPLGRHASNWSWRAPLLLQAAPAAINVAFVLFLPESPRWLFANGKVDQARHVLAKLHSRNRDENSPIVTIQIGEFEENLSEGGADKRWWDFRALFKTRASRYRFGMCAIIAVWGALAGNSLISYFLPVLLLQAGITSPDRQRVLNFANSLTSMGGALTGTFLTDHVGRRPLLLFGSSSCMIGMALAAGLLSPAGEQSTVRANAGISFIFLFMICYSAGFTPLQGLYVAEVLPYENRAKGIALQTWLGALCNIINTFALPVALQKIKWKTYIIFSAWDAVGFVIIFLFAVETKRLSLEDLDHIFEAKSPKKASFELARAANKRVKQEKEAARLNGL</sequence>
<dbReference type="AlphaFoldDB" id="A0A1B9FZ83"/>
<dbReference type="FunFam" id="1.20.1250.20:FF:000134">
    <property type="entry name" value="MFS sugar transporter protein"/>
    <property type="match status" value="1"/>
</dbReference>
<dbReference type="GO" id="GO:0016020">
    <property type="term" value="C:membrane"/>
    <property type="evidence" value="ECO:0007669"/>
    <property type="project" value="UniProtKB-SubCell"/>
</dbReference>
<feature type="domain" description="Major facilitator superfamily (MFS) profile" evidence="10">
    <location>
        <begin position="76"/>
        <end position="511"/>
    </location>
</feature>
<comment type="catalytic activity">
    <reaction evidence="7">
        <text>myo-inositol(out) + H(+)(out) = myo-inositol(in) + H(+)(in)</text>
        <dbReference type="Rhea" id="RHEA:60364"/>
        <dbReference type="ChEBI" id="CHEBI:15378"/>
        <dbReference type="ChEBI" id="CHEBI:17268"/>
    </reaction>
</comment>
<reference evidence="11" key="1">
    <citation type="submission" date="2013-07" db="EMBL/GenBank/DDBJ databases">
        <title>The Genome Sequence of Cryptococcus bestiolae CBS10118.</title>
        <authorList>
            <consortium name="The Broad Institute Genome Sequencing Platform"/>
            <person name="Cuomo C."/>
            <person name="Litvintseva A."/>
            <person name="Chen Y."/>
            <person name="Heitman J."/>
            <person name="Sun S."/>
            <person name="Springer D."/>
            <person name="Dromer F."/>
            <person name="Young S.K."/>
            <person name="Zeng Q."/>
            <person name="Gargeya S."/>
            <person name="Fitzgerald M."/>
            <person name="Abouelleil A."/>
            <person name="Alvarado L."/>
            <person name="Berlin A.M."/>
            <person name="Chapman S.B."/>
            <person name="Dewar J."/>
            <person name="Goldberg J."/>
            <person name="Griggs A."/>
            <person name="Gujja S."/>
            <person name="Hansen M."/>
            <person name="Howarth C."/>
            <person name="Imamovic A."/>
            <person name="Larimer J."/>
            <person name="McCowan C."/>
            <person name="Murphy C."/>
            <person name="Pearson M."/>
            <person name="Priest M."/>
            <person name="Roberts A."/>
            <person name="Saif S."/>
            <person name="Shea T."/>
            <person name="Sykes S."/>
            <person name="Wortman J."/>
            <person name="Nusbaum C."/>
            <person name="Birren B."/>
        </authorList>
    </citation>
    <scope>NUCLEOTIDE SEQUENCE [LARGE SCALE GENOMIC DNA]</scope>
    <source>
        <strain evidence="11">CBS 10118</strain>
    </source>
</reference>
<accession>A0A1B9FZ83</accession>
<dbReference type="InterPro" id="IPR050360">
    <property type="entry name" value="MFS_Sugar_Transporters"/>
</dbReference>
<dbReference type="InterPro" id="IPR020846">
    <property type="entry name" value="MFS_dom"/>
</dbReference>
<feature type="transmembrane region" description="Helical" evidence="9">
    <location>
        <begin position="459"/>
        <end position="477"/>
    </location>
</feature>
<keyword evidence="6 9" id="KW-0472">Membrane</keyword>
<dbReference type="InterPro" id="IPR005828">
    <property type="entry name" value="MFS_sugar_transport-like"/>
</dbReference>
<evidence type="ECO:0000256" key="4">
    <source>
        <dbReference type="ARBA" id="ARBA00022692"/>
    </source>
</evidence>
<evidence type="ECO:0000256" key="3">
    <source>
        <dbReference type="ARBA" id="ARBA00022448"/>
    </source>
</evidence>
<feature type="transmembrane region" description="Helical" evidence="9">
    <location>
        <begin position="365"/>
        <end position="383"/>
    </location>
</feature>
<dbReference type="PROSITE" id="PS50850">
    <property type="entry name" value="MFS"/>
    <property type="match status" value="1"/>
</dbReference>
<evidence type="ECO:0000256" key="7">
    <source>
        <dbReference type="ARBA" id="ARBA00049119"/>
    </source>
</evidence>
<keyword evidence="5 9" id="KW-1133">Transmembrane helix</keyword>
<dbReference type="GO" id="GO:0005351">
    <property type="term" value="F:carbohydrate:proton symporter activity"/>
    <property type="evidence" value="ECO:0007669"/>
    <property type="project" value="TreeGrafter"/>
</dbReference>
<feature type="transmembrane region" description="Helical" evidence="9">
    <location>
        <begin position="73"/>
        <end position="97"/>
    </location>
</feature>
<gene>
    <name evidence="11" type="ORF">I302_05539</name>
</gene>
<comment type="similarity">
    <text evidence="2 8">Belongs to the major facilitator superfamily. Sugar transporter (TC 2.A.1.1) family.</text>
</comment>
<evidence type="ECO:0000256" key="1">
    <source>
        <dbReference type="ARBA" id="ARBA00004141"/>
    </source>
</evidence>
<dbReference type="SUPFAM" id="SSF103473">
    <property type="entry name" value="MFS general substrate transporter"/>
    <property type="match status" value="1"/>
</dbReference>
<keyword evidence="3 8" id="KW-0813">Transport</keyword>
<evidence type="ECO:0000256" key="8">
    <source>
        <dbReference type="RuleBase" id="RU003346"/>
    </source>
</evidence>
<feature type="transmembrane region" description="Helical" evidence="9">
    <location>
        <begin position="235"/>
        <end position="252"/>
    </location>
</feature>
<feature type="transmembrane region" description="Helical" evidence="9">
    <location>
        <begin position="117"/>
        <end position="137"/>
    </location>
</feature>
<dbReference type="Pfam" id="PF00083">
    <property type="entry name" value="Sugar_tr"/>
    <property type="match status" value="1"/>
</dbReference>
<feature type="transmembrane region" description="Helical" evidence="9">
    <location>
        <begin position="323"/>
        <end position="345"/>
    </location>
</feature>
<evidence type="ECO:0000259" key="10">
    <source>
        <dbReference type="PROSITE" id="PS50850"/>
    </source>
</evidence>
<keyword evidence="4 9" id="KW-0812">Transmembrane</keyword>
<evidence type="ECO:0000313" key="11">
    <source>
        <dbReference type="EMBL" id="OCF24082.1"/>
    </source>
</evidence>
<dbReference type="OrthoDB" id="6133115at2759"/>
<proteinExistence type="inferred from homology"/>
<feature type="transmembrane region" description="Helical" evidence="9">
    <location>
        <begin position="390"/>
        <end position="410"/>
    </location>
</feature>
<dbReference type="PANTHER" id="PTHR48022">
    <property type="entry name" value="PLASTIDIC GLUCOSE TRANSPORTER 4"/>
    <property type="match status" value="1"/>
</dbReference>
<evidence type="ECO:0000256" key="6">
    <source>
        <dbReference type="ARBA" id="ARBA00023136"/>
    </source>
</evidence>
<reference evidence="11" key="2">
    <citation type="submission" date="2014-01" db="EMBL/GenBank/DDBJ databases">
        <title>Evolution of pathogenesis and genome organization in the Tremellales.</title>
        <authorList>
            <person name="Cuomo C."/>
            <person name="Litvintseva A."/>
            <person name="Heitman J."/>
            <person name="Chen Y."/>
            <person name="Sun S."/>
            <person name="Springer D."/>
            <person name="Dromer F."/>
            <person name="Young S."/>
            <person name="Zeng Q."/>
            <person name="Chapman S."/>
            <person name="Gujja S."/>
            <person name="Saif S."/>
            <person name="Birren B."/>
        </authorList>
    </citation>
    <scope>NUCLEOTIDE SEQUENCE</scope>
    <source>
        <strain evidence="11">CBS 10118</strain>
    </source>
</reference>
<dbReference type="EMBL" id="KI894022">
    <property type="protein sequence ID" value="OCF24082.1"/>
    <property type="molecule type" value="Genomic_DNA"/>
</dbReference>
<dbReference type="Gene3D" id="1.20.1250.20">
    <property type="entry name" value="MFS general substrate transporter like domains"/>
    <property type="match status" value="1"/>
</dbReference>
<feature type="transmembrane region" description="Helical" evidence="9">
    <location>
        <begin position="206"/>
        <end position="223"/>
    </location>
</feature>
<feature type="transmembrane region" description="Helical" evidence="9">
    <location>
        <begin position="489"/>
        <end position="508"/>
    </location>
</feature>
<evidence type="ECO:0000256" key="2">
    <source>
        <dbReference type="ARBA" id="ARBA00010992"/>
    </source>
</evidence>
<dbReference type="InterPro" id="IPR036259">
    <property type="entry name" value="MFS_trans_sf"/>
</dbReference>